<gene>
    <name evidence="3" type="ORF">GCM10023203_05750</name>
</gene>
<evidence type="ECO:0000256" key="2">
    <source>
        <dbReference type="SAM" id="Phobius"/>
    </source>
</evidence>
<accession>A0ABP9E2L7</accession>
<dbReference type="Proteomes" id="UP001500457">
    <property type="component" value="Unassembled WGS sequence"/>
</dbReference>
<feature type="region of interest" description="Disordered" evidence="1">
    <location>
        <begin position="1"/>
        <end position="40"/>
    </location>
</feature>
<name>A0ABP9E2L7_9PSEU</name>
<evidence type="ECO:0000313" key="4">
    <source>
        <dbReference type="Proteomes" id="UP001500457"/>
    </source>
</evidence>
<reference evidence="4" key="1">
    <citation type="journal article" date="2019" name="Int. J. Syst. Evol. Microbiol.">
        <title>The Global Catalogue of Microorganisms (GCM) 10K type strain sequencing project: providing services to taxonomists for standard genome sequencing and annotation.</title>
        <authorList>
            <consortium name="The Broad Institute Genomics Platform"/>
            <consortium name="The Broad Institute Genome Sequencing Center for Infectious Disease"/>
            <person name="Wu L."/>
            <person name="Ma J."/>
        </authorList>
    </citation>
    <scope>NUCLEOTIDE SEQUENCE [LARGE SCALE GENOMIC DNA]</scope>
    <source>
        <strain evidence="4">JCM 17983</strain>
    </source>
</reference>
<proteinExistence type="predicted"/>
<keyword evidence="4" id="KW-1185">Reference proteome</keyword>
<sequence>MADGTTSLPATRAHLAAVPDGSATRTPPLPSETAPEPEEAPDLLAALDRGDEEAVKLWVRAHTPEASSLLLYGLYLGAGVVGLIEWPSVLLAMLTQLVVDRRFGGVEALAAELRARIEGTVGTAPARP</sequence>
<comment type="caution">
    <text evidence="3">The sequence shown here is derived from an EMBL/GenBank/DDBJ whole genome shotgun (WGS) entry which is preliminary data.</text>
</comment>
<keyword evidence="2" id="KW-1133">Transmembrane helix</keyword>
<keyword evidence="2" id="KW-0472">Membrane</keyword>
<organism evidence="3 4">
    <name type="scientific">Actinomycetospora straminea</name>
    <dbReference type="NCBI Taxonomy" id="663607"/>
    <lineage>
        <taxon>Bacteria</taxon>
        <taxon>Bacillati</taxon>
        <taxon>Actinomycetota</taxon>
        <taxon>Actinomycetes</taxon>
        <taxon>Pseudonocardiales</taxon>
        <taxon>Pseudonocardiaceae</taxon>
        <taxon>Actinomycetospora</taxon>
    </lineage>
</organism>
<evidence type="ECO:0000313" key="3">
    <source>
        <dbReference type="EMBL" id="GAA4861250.1"/>
    </source>
</evidence>
<feature type="transmembrane region" description="Helical" evidence="2">
    <location>
        <begin position="69"/>
        <end position="94"/>
    </location>
</feature>
<protein>
    <submittedName>
        <fullName evidence="3">Uncharacterized protein</fullName>
    </submittedName>
</protein>
<keyword evidence="2" id="KW-0812">Transmembrane</keyword>
<evidence type="ECO:0000256" key="1">
    <source>
        <dbReference type="SAM" id="MobiDB-lite"/>
    </source>
</evidence>
<dbReference type="EMBL" id="BAABHQ010000001">
    <property type="protein sequence ID" value="GAA4861250.1"/>
    <property type="molecule type" value="Genomic_DNA"/>
</dbReference>
<dbReference type="RefSeq" id="WP_274230896.1">
    <property type="nucleotide sequence ID" value="NZ_BAABHQ010000001.1"/>
</dbReference>